<dbReference type="HOGENOM" id="CLU_2589412_0_0_1"/>
<dbReference type="EMBL" id="UIGY01000232">
    <property type="protein sequence ID" value="SUZ13406.1"/>
    <property type="molecule type" value="Genomic_DNA"/>
</dbReference>
<evidence type="ECO:0000313" key="1">
    <source>
        <dbReference type="EMBL" id="EPQ61998.1"/>
    </source>
</evidence>
<name>A0A061HDX2_BLUGR</name>
<gene>
    <name evidence="1" type="ORF">BGT96224_4485B</name>
    <name evidence="2" type="ORF">BGT96224V2_LOCUS6567</name>
</gene>
<dbReference type="AlphaFoldDB" id="A0A061HDX2"/>
<dbReference type="OrthoDB" id="19045at2759"/>
<evidence type="ECO:0000313" key="3">
    <source>
        <dbReference type="Proteomes" id="UP000053110"/>
    </source>
</evidence>
<reference evidence="2" key="3">
    <citation type="submission" date="2018-07" db="EMBL/GenBank/DDBJ databases">
        <authorList>
            <person name="Quirk P.G."/>
            <person name="Krulwich T.A."/>
        </authorList>
    </citation>
    <scope>NUCLEOTIDE SEQUENCE</scope>
    <source>
        <strain evidence="2">96224</strain>
    </source>
</reference>
<sequence length="80" mass="9153">MNPENRMMLPAIAFASFTKRYQAPQMEEGFQDIVEINFNVPSIPELNTRSELISFVASWVRNGTEDLEPLLDLIPTLAQR</sequence>
<reference evidence="1" key="2">
    <citation type="submission" date="2013-01" db="EMBL/GenBank/DDBJ databases">
        <title>The wheat powdery mildew genome reveals unique evolution of an obligate biotroph.</title>
        <authorList>
            <person name="Oberhaensli S."/>
            <person name="Wicker T."/>
            <person name="Keller B."/>
        </authorList>
    </citation>
    <scope>NUCLEOTIDE SEQUENCE</scope>
    <source>
        <strain evidence="1">96224</strain>
    </source>
</reference>
<organism evidence="2">
    <name type="scientific">Blumeria graminis f. sp. tritici 96224</name>
    <dbReference type="NCBI Taxonomy" id="1268274"/>
    <lineage>
        <taxon>Eukaryota</taxon>
        <taxon>Fungi</taxon>
        <taxon>Dikarya</taxon>
        <taxon>Ascomycota</taxon>
        <taxon>Pezizomycotina</taxon>
        <taxon>Leotiomycetes</taxon>
        <taxon>Erysiphales</taxon>
        <taxon>Erysiphaceae</taxon>
        <taxon>Blumeria</taxon>
    </lineage>
</organism>
<dbReference type="EMBL" id="KE375203">
    <property type="protein sequence ID" value="EPQ61998.1"/>
    <property type="molecule type" value="Genomic_DNA"/>
</dbReference>
<accession>A0A061HDX2</accession>
<reference evidence="3" key="1">
    <citation type="journal article" date="2013" name="Nat. Genet.">
        <title>The wheat powdery mildew genome shows the unique evolution of an obligate biotroph.</title>
        <authorList>
            <person name="Wicker T."/>
            <person name="Oberhaensli S."/>
            <person name="Parlange F."/>
            <person name="Buchmann J.P."/>
            <person name="Shatalina M."/>
            <person name="Roffler S."/>
            <person name="Ben-David R."/>
            <person name="Dolezel J."/>
            <person name="Simkova H."/>
            <person name="Schulze-Lefert P."/>
            <person name="Spanu P.D."/>
            <person name="Bruggmann R."/>
            <person name="Amselem J."/>
            <person name="Quesneville H."/>
            <person name="Ver Loren van Themaat E."/>
            <person name="Paape T."/>
            <person name="Shimizu K.K."/>
            <person name="Keller B."/>
        </authorList>
    </citation>
    <scope>NUCLEOTIDE SEQUENCE [LARGE SCALE GENOMIC DNA]</scope>
    <source>
        <strain evidence="3">96224</strain>
    </source>
</reference>
<protein>
    <submittedName>
        <fullName evidence="2">Bgt-4485-2</fullName>
    </submittedName>
</protein>
<proteinExistence type="predicted"/>
<dbReference type="InterPro" id="IPR027417">
    <property type="entry name" value="P-loop_NTPase"/>
</dbReference>
<dbReference type="Gene3D" id="3.40.50.300">
    <property type="entry name" value="P-loop containing nucleotide triphosphate hydrolases"/>
    <property type="match status" value="1"/>
</dbReference>
<evidence type="ECO:0000313" key="2">
    <source>
        <dbReference type="EMBL" id="SUZ13406.1"/>
    </source>
</evidence>
<dbReference type="Proteomes" id="UP000053110">
    <property type="component" value="Unassembled WGS sequence"/>
</dbReference>